<dbReference type="SUPFAM" id="SSF57850">
    <property type="entry name" value="RING/U-box"/>
    <property type="match status" value="1"/>
</dbReference>
<gene>
    <name evidence="4" type="ORF">FWILDA_LOCUS5110</name>
</gene>
<dbReference type="InterPro" id="IPR013105">
    <property type="entry name" value="TPR_2"/>
</dbReference>
<proteinExistence type="predicted"/>
<dbReference type="AlphaFoldDB" id="A0A9W4SIW9"/>
<dbReference type="InterPro" id="IPR011990">
    <property type="entry name" value="TPR-like_helical_dom_sf"/>
</dbReference>
<dbReference type="SUPFAM" id="SSF48452">
    <property type="entry name" value="TPR-like"/>
    <property type="match status" value="1"/>
</dbReference>
<keyword evidence="1" id="KW-0677">Repeat</keyword>
<dbReference type="Proteomes" id="UP001153678">
    <property type="component" value="Unassembled WGS sequence"/>
</dbReference>
<dbReference type="PROSITE" id="PS50005">
    <property type="entry name" value="TPR"/>
    <property type="match status" value="2"/>
</dbReference>
<dbReference type="Pfam" id="PF07719">
    <property type="entry name" value="TPR_2"/>
    <property type="match status" value="1"/>
</dbReference>
<keyword evidence="5" id="KW-1185">Reference proteome</keyword>
<keyword evidence="2 3" id="KW-0802">TPR repeat</keyword>
<dbReference type="Gene3D" id="1.25.40.10">
    <property type="entry name" value="Tetratricopeptide repeat domain"/>
    <property type="match status" value="2"/>
</dbReference>
<dbReference type="SMART" id="SM00028">
    <property type="entry name" value="TPR"/>
    <property type="match status" value="5"/>
</dbReference>
<dbReference type="OrthoDB" id="2435388at2759"/>
<reference evidence="4" key="1">
    <citation type="submission" date="2022-08" db="EMBL/GenBank/DDBJ databases">
        <authorList>
            <person name="Kallberg Y."/>
            <person name="Tangrot J."/>
            <person name="Rosling A."/>
        </authorList>
    </citation>
    <scope>NUCLEOTIDE SEQUENCE</scope>
    <source>
        <strain evidence="4">Wild A</strain>
    </source>
</reference>
<feature type="repeat" description="TPR" evidence="3">
    <location>
        <begin position="603"/>
        <end position="636"/>
    </location>
</feature>
<accession>A0A9W4SIW9</accession>
<dbReference type="InterPro" id="IPR050498">
    <property type="entry name" value="Ycf3"/>
</dbReference>
<organism evidence="4 5">
    <name type="scientific">Funneliformis geosporum</name>
    <dbReference type="NCBI Taxonomy" id="1117311"/>
    <lineage>
        <taxon>Eukaryota</taxon>
        <taxon>Fungi</taxon>
        <taxon>Fungi incertae sedis</taxon>
        <taxon>Mucoromycota</taxon>
        <taxon>Glomeromycotina</taxon>
        <taxon>Glomeromycetes</taxon>
        <taxon>Glomerales</taxon>
        <taxon>Glomeraceae</taxon>
        <taxon>Funneliformis</taxon>
    </lineage>
</organism>
<dbReference type="Gene3D" id="3.30.40.10">
    <property type="entry name" value="Zinc/RING finger domain, C3HC4 (zinc finger)"/>
    <property type="match status" value="1"/>
</dbReference>
<evidence type="ECO:0000256" key="2">
    <source>
        <dbReference type="ARBA" id="ARBA00022803"/>
    </source>
</evidence>
<evidence type="ECO:0000313" key="5">
    <source>
        <dbReference type="Proteomes" id="UP001153678"/>
    </source>
</evidence>
<comment type="caution">
    <text evidence="4">The sequence shown here is derived from an EMBL/GenBank/DDBJ whole genome shotgun (WGS) entry which is preliminary data.</text>
</comment>
<dbReference type="InterPro" id="IPR013083">
    <property type="entry name" value="Znf_RING/FYVE/PHD"/>
</dbReference>
<dbReference type="InterPro" id="IPR019734">
    <property type="entry name" value="TPR_rpt"/>
</dbReference>
<dbReference type="PANTHER" id="PTHR44858:SF1">
    <property type="entry name" value="UDP-N-ACETYLGLUCOSAMINE--PEPTIDE N-ACETYLGLUCOSAMINYLTRANSFERASE SPINDLY-RELATED"/>
    <property type="match status" value="1"/>
</dbReference>
<evidence type="ECO:0000256" key="3">
    <source>
        <dbReference type="PROSITE-ProRule" id="PRU00339"/>
    </source>
</evidence>
<dbReference type="Pfam" id="PF12895">
    <property type="entry name" value="ANAPC3"/>
    <property type="match status" value="1"/>
</dbReference>
<protein>
    <submittedName>
        <fullName evidence="4">18639_t:CDS:1</fullName>
    </submittedName>
</protein>
<name>A0A9W4SIW9_9GLOM</name>
<evidence type="ECO:0000256" key="1">
    <source>
        <dbReference type="ARBA" id="ARBA00022737"/>
    </source>
</evidence>
<sequence length="1104" mass="130647">MEGNDQNESSSSKKTIVLNDLENIPKNQTRLTILEEDLLYQTPTPFNFYSKESVARLELHIRTWVIVLERICFSPIRLSRELRESVYNKLAKFADIHRKITQVVEEGLENNFKPKSNQFSQQKNLEQIENTVRKRNYNIDFLLIHLRDTLHSLRDDETWFQELIRRVKCILKAAIGVAPGVLSKVSSGFPCPNDTSSISSMVTQLREGLCFKYPIARYYFYWRTLLIIQHDIDKIISKKFGEKIIMEYLWSYLEEEQDGIDQNILDSQVKFDEISNKIVKALKNTGTFLNDLSGNEPLALPHTLWFGILDLAHDLIKKSNQTATHGLCYYLAIKSFHGSPSSFIQFKAIEILIHLYNINKEIFSIIEVDFDQYSQNLSENALTDSLERFQDLFNFAQEKFTEDLKIINYDIGKGKGKLKRSDKSINKEQISDSCKVLNVIADEMTCPIGHEPTNQICVLKCQHILSLGNFKKLKQSKCPECREIIKDNEVRYLSQNVIYRNLYPHFHQAGYNLTSIETENSETHNCDSSDSSDSDDFILAKKANINKIFRFNSNISLRSIFQIKFSKKQHPAYQNVKKELTEKNYEKAEYWCKEFLKDFPKSYSMRCILAYTYRILNNYERAYYYLNEAINLNERNSIAWCMRGEIHYRQKNYDDVINDLNSLIKIDKTKIKYLNIILGNCYLFQGIKDQERGYNFALKSFNITLHHDPHNYICLKHCAFIYEEKKDFLNALEMLSRLLIINSQDSLILCYYGEILVKLRRYDEATVYFTEAIKIDPENVYIFNIKEICLFIKKYDEALSKFQAALQLDQSYYYRGEIKNFRYNRIISNELKNYIMINYNFDIITSSLFIKCKLSIEKEDYDKSSLYFNELWKMSEENIFVIKVFRQYNKFWVYLNNHIKRIGIRNFKAYNSFNNYLFKEKRICFLSNYKRSTISEDSLSGYILNSKDIEFFKSPIIFTKNWENSQYYVIWRLCINKIFETCSVIFGMNTRRNAYIYSENVHTLKYENLKKLVGLGWVEYTLPFVMDNFVTDYFEPSIKINNSSNDILVDYVRFTKFKRETIRLSHMVDSLKPNYLQLSIPKVFNDKYFSEEVENLIELKDLIT</sequence>
<feature type="repeat" description="TPR" evidence="3">
    <location>
        <begin position="746"/>
        <end position="779"/>
    </location>
</feature>
<dbReference type="EMBL" id="CAMKVN010000826">
    <property type="protein sequence ID" value="CAI2171497.1"/>
    <property type="molecule type" value="Genomic_DNA"/>
</dbReference>
<evidence type="ECO:0000313" key="4">
    <source>
        <dbReference type="EMBL" id="CAI2171497.1"/>
    </source>
</evidence>
<dbReference type="PANTHER" id="PTHR44858">
    <property type="entry name" value="TETRATRICOPEPTIDE REPEAT PROTEIN 6"/>
    <property type="match status" value="1"/>
</dbReference>